<dbReference type="WBParaSite" id="PSU_v2.g17968.t1">
    <property type="protein sequence ID" value="PSU_v2.g17968.t1"/>
    <property type="gene ID" value="PSU_v2.g17968"/>
</dbReference>
<keyword evidence="1" id="KW-0472">Membrane</keyword>
<feature type="signal peptide" evidence="2">
    <location>
        <begin position="1"/>
        <end position="19"/>
    </location>
</feature>
<feature type="transmembrane region" description="Helical" evidence="1">
    <location>
        <begin position="105"/>
        <end position="124"/>
    </location>
</feature>
<keyword evidence="1" id="KW-0812">Transmembrane</keyword>
<keyword evidence="1" id="KW-1133">Transmembrane helix</keyword>
<dbReference type="AlphaFoldDB" id="A0A914YF72"/>
<evidence type="ECO:0000256" key="1">
    <source>
        <dbReference type="SAM" id="Phobius"/>
    </source>
</evidence>
<evidence type="ECO:0000256" key="2">
    <source>
        <dbReference type="SAM" id="SignalP"/>
    </source>
</evidence>
<organism evidence="3 4">
    <name type="scientific">Panagrolaimus superbus</name>
    <dbReference type="NCBI Taxonomy" id="310955"/>
    <lineage>
        <taxon>Eukaryota</taxon>
        <taxon>Metazoa</taxon>
        <taxon>Ecdysozoa</taxon>
        <taxon>Nematoda</taxon>
        <taxon>Chromadorea</taxon>
        <taxon>Rhabditida</taxon>
        <taxon>Tylenchina</taxon>
        <taxon>Panagrolaimomorpha</taxon>
        <taxon>Panagrolaimoidea</taxon>
        <taxon>Panagrolaimidae</taxon>
        <taxon>Panagrolaimus</taxon>
    </lineage>
</organism>
<proteinExistence type="predicted"/>
<keyword evidence="2" id="KW-0732">Signal</keyword>
<protein>
    <submittedName>
        <fullName evidence="4">Uncharacterized protein</fullName>
    </submittedName>
</protein>
<reference evidence="4" key="1">
    <citation type="submission" date="2022-11" db="UniProtKB">
        <authorList>
            <consortium name="WormBaseParasite"/>
        </authorList>
    </citation>
    <scope>IDENTIFICATION</scope>
</reference>
<keyword evidence="3" id="KW-1185">Reference proteome</keyword>
<evidence type="ECO:0000313" key="3">
    <source>
        <dbReference type="Proteomes" id="UP000887577"/>
    </source>
</evidence>
<feature type="chain" id="PRO_5037516864" evidence="2">
    <location>
        <begin position="20"/>
        <end position="125"/>
    </location>
</feature>
<dbReference type="Proteomes" id="UP000887577">
    <property type="component" value="Unplaced"/>
</dbReference>
<accession>A0A914YF72</accession>
<evidence type="ECO:0000313" key="4">
    <source>
        <dbReference type="WBParaSite" id="PSU_v2.g17968.t1"/>
    </source>
</evidence>
<sequence length="125" mass="14514">MQKTFFSLCLFSFFELTFAIQCYRFTQNGQEQIPLDTQVVSCPPAVRECFKFVCMAQTPFITKGCINYNDQQTQPETLRAQCGGRNGYGNYYNCNDNYCNSAKKFNIFAPMTLSVSLMFIFWTMR</sequence>
<name>A0A914YF72_9BILA</name>